<dbReference type="STRING" id="1300349.I603_0540"/>
<dbReference type="RefSeq" id="WP_068862240.1">
    <property type="nucleotide sequence ID" value="NZ_LZYB01000001.1"/>
</dbReference>
<reference evidence="2 3" key="1">
    <citation type="submission" date="2016-06" db="EMBL/GenBank/DDBJ databases">
        <title>Genome sequence of Porphyrobacter dokdonensis DSW-74.</title>
        <authorList>
            <person name="Kim J.F."/>
            <person name="Song J.Y."/>
        </authorList>
    </citation>
    <scope>NUCLEOTIDE SEQUENCE [LARGE SCALE GENOMIC DNA]</scope>
    <source>
        <strain evidence="2 3">DSW-74</strain>
    </source>
</reference>
<gene>
    <name evidence="2" type="ORF">I603_0540</name>
</gene>
<keyword evidence="3" id="KW-1185">Reference proteome</keyword>
<feature type="compositionally biased region" description="Basic and acidic residues" evidence="1">
    <location>
        <begin position="262"/>
        <end position="280"/>
    </location>
</feature>
<feature type="region of interest" description="Disordered" evidence="1">
    <location>
        <begin position="240"/>
        <end position="300"/>
    </location>
</feature>
<evidence type="ECO:0000313" key="3">
    <source>
        <dbReference type="Proteomes" id="UP000092484"/>
    </source>
</evidence>
<protein>
    <submittedName>
        <fullName evidence="2">Uncharacterized protein</fullName>
    </submittedName>
</protein>
<dbReference type="Proteomes" id="UP000092484">
    <property type="component" value="Unassembled WGS sequence"/>
</dbReference>
<dbReference type="PATRIC" id="fig|1300349.4.peg.538"/>
<comment type="caution">
    <text evidence="2">The sequence shown here is derived from an EMBL/GenBank/DDBJ whole genome shotgun (WGS) entry which is preliminary data.</text>
</comment>
<accession>A0A1A7BIW0</accession>
<evidence type="ECO:0000256" key="1">
    <source>
        <dbReference type="SAM" id="MobiDB-lite"/>
    </source>
</evidence>
<sequence>MTRKKDPRTTRLPVPAGQLPSFTPVPRKCARHDGWTPERQRAFIEALADTGSVEAACKAVDMAQRGVYALRREPGAGGFRAAWEAALQLGVARVEDVVMDRALNGVEEPVYSYGKLVGTRRKYNDRLLMFILRNRAPDRFAAGGGPRGLNAVSQMQLDRLHKQWKKEYEAGQRHVSIAEIKASIDRKIAGIRRRIERERPQRRAALSAETLAAFAHFAHLRDRDLAASAADERTRRLTEVTLDTPSTHFDPPETPALPAPKRVAEEEAMPKPGPDYRKWQPPEPEPPKTVWTLKDEGFDP</sequence>
<organism evidence="2 3">
    <name type="scientific">Erythrobacter dokdonensis DSW-74</name>
    <dbReference type="NCBI Taxonomy" id="1300349"/>
    <lineage>
        <taxon>Bacteria</taxon>
        <taxon>Pseudomonadati</taxon>
        <taxon>Pseudomonadota</taxon>
        <taxon>Alphaproteobacteria</taxon>
        <taxon>Sphingomonadales</taxon>
        <taxon>Erythrobacteraceae</taxon>
        <taxon>Erythrobacter/Porphyrobacter group</taxon>
        <taxon>Erythrobacter</taxon>
    </lineage>
</organism>
<name>A0A1A7BIW0_9SPHN</name>
<dbReference type="AlphaFoldDB" id="A0A1A7BIW0"/>
<evidence type="ECO:0000313" key="2">
    <source>
        <dbReference type="EMBL" id="OBV12409.1"/>
    </source>
</evidence>
<dbReference type="EMBL" id="LZYB01000001">
    <property type="protein sequence ID" value="OBV12409.1"/>
    <property type="molecule type" value="Genomic_DNA"/>
</dbReference>
<proteinExistence type="predicted"/>